<protein>
    <recommendedName>
        <fullName evidence="4">S1 motif domain-containing protein</fullName>
    </recommendedName>
</protein>
<dbReference type="Proteomes" id="UP000317316">
    <property type="component" value="Unassembled WGS sequence"/>
</dbReference>
<evidence type="ECO:0008006" key="4">
    <source>
        <dbReference type="Google" id="ProtNLM"/>
    </source>
</evidence>
<evidence type="ECO:0000313" key="3">
    <source>
        <dbReference type="Proteomes" id="UP000317316"/>
    </source>
</evidence>
<organism evidence="2 3">
    <name type="scientific">Psychrobacillus lasiicapitis</name>
    <dbReference type="NCBI Taxonomy" id="1636719"/>
    <lineage>
        <taxon>Bacteria</taxon>
        <taxon>Bacillati</taxon>
        <taxon>Bacillota</taxon>
        <taxon>Bacilli</taxon>
        <taxon>Bacillales</taxon>
        <taxon>Bacillaceae</taxon>
        <taxon>Psychrobacillus</taxon>
    </lineage>
</organism>
<comment type="caution">
    <text evidence="2">The sequence shown here is derived from an EMBL/GenBank/DDBJ whole genome shotgun (WGS) entry which is preliminary data.</text>
</comment>
<feature type="chain" id="PRO_5022036428" description="S1 motif domain-containing protein" evidence="1">
    <location>
        <begin position="28"/>
        <end position="543"/>
    </location>
</feature>
<feature type="signal peptide" evidence="1">
    <location>
        <begin position="1"/>
        <end position="27"/>
    </location>
</feature>
<keyword evidence="1" id="KW-0732">Signal</keyword>
<keyword evidence="3" id="KW-1185">Reference proteome</keyword>
<evidence type="ECO:0000313" key="2">
    <source>
        <dbReference type="EMBL" id="TQR11738.1"/>
    </source>
</evidence>
<proteinExistence type="predicted"/>
<reference evidence="2 3" key="1">
    <citation type="submission" date="2019-05" db="EMBL/GenBank/DDBJ databases">
        <title>Psychrobacillus vulpis sp. nov., a new species isolated from feces of a red fox that inhabits in The Tablas de Daimiel Natural Park, Albacete, Spain.</title>
        <authorList>
            <person name="Rodriguez M."/>
            <person name="Reina J.C."/>
            <person name="Bejar V."/>
            <person name="Llamas I."/>
        </authorList>
    </citation>
    <scope>NUCLEOTIDE SEQUENCE [LARGE SCALE GENOMIC DNA]</scope>
    <source>
        <strain evidence="2 3">NEAU-3TGS17</strain>
    </source>
</reference>
<dbReference type="RefSeq" id="WP_142539523.1">
    <property type="nucleotide sequence ID" value="NZ_BMIE01000001.1"/>
</dbReference>
<name>A0A544T2T2_9BACI</name>
<gene>
    <name evidence="2" type="ORF">FG382_14065</name>
</gene>
<dbReference type="OrthoDB" id="1703838at2"/>
<dbReference type="PROSITE" id="PS51257">
    <property type="entry name" value="PROKAR_LIPOPROTEIN"/>
    <property type="match status" value="1"/>
</dbReference>
<dbReference type="AlphaFoldDB" id="A0A544T2T2"/>
<dbReference type="EMBL" id="VDGH01000008">
    <property type="protein sequence ID" value="TQR11738.1"/>
    <property type="molecule type" value="Genomic_DNA"/>
</dbReference>
<accession>A0A544T2T2</accession>
<evidence type="ECO:0000256" key="1">
    <source>
        <dbReference type="SAM" id="SignalP"/>
    </source>
</evidence>
<sequence>MFKFTPYILMLSILFFSCFPSSLQVQASTLVSGMFVDVTYEEVMVDKKTTEKQLSKITLINDKGKTITLNIDSYASLFINSTPTSIGAFKEGMWVEATVELRNVKELNGFVDIAQGSDSQAIGESLTGTVNTIDRSGKFIAINSKERNSVKYYLDAQTKVIKDNKLVDLSVLYEGDRVKLTLSENSPSTLSTIEIVAEGIKVEQLYKGTVQQIDAKKKKLVVKDEKVFRNWDWRNTSANKGNISSKAFTAKTPIYVGTKKVDSNQLRNYINNEIYYVTIEQMGQEVVQKMIIKQSNERNLHEGLNSVDTSAQKIRLSSTGNLAYHNGTIIIRNGRLVDASALSQSGDAYVITNGTTTHQYANVIYVTNDGFQSANLSNHEVYFGQISSVGSYRLTLTNANRLSNNYWYGVGYSNLSFSEDTVVVEDANSWTADFTNSTSKYAYFYVKDNHIVAARIVGWSSPASFISVGRYSGNWNWNSIQVKDVSQWQAGNWIESNPIYYMDTTWTTFIKEGKVISKSDLEENDRLYIIHDTYSQARIILVD</sequence>